<gene>
    <name evidence="2" type="ORF">CPE01_13940</name>
</gene>
<accession>A0A510UVZ0</accession>
<proteinExistence type="predicted"/>
<keyword evidence="3" id="KW-1185">Reference proteome</keyword>
<reference evidence="2 3" key="1">
    <citation type="submission" date="2019-07" db="EMBL/GenBank/DDBJ databases">
        <title>Whole genome shotgun sequence of Cellulomonas persica NBRC 101101.</title>
        <authorList>
            <person name="Hosoyama A."/>
            <person name="Uohara A."/>
            <person name="Ohji S."/>
            <person name="Ichikawa N."/>
        </authorList>
    </citation>
    <scope>NUCLEOTIDE SEQUENCE [LARGE SCALE GENOMIC DNA]</scope>
    <source>
        <strain evidence="2 3">NBRC 101101</strain>
    </source>
</reference>
<dbReference type="EMBL" id="BJUA01000005">
    <property type="protein sequence ID" value="GEK17661.1"/>
    <property type="molecule type" value="Genomic_DNA"/>
</dbReference>
<keyword evidence="1" id="KW-0732">Signal</keyword>
<comment type="caution">
    <text evidence="2">The sequence shown here is derived from an EMBL/GenBank/DDBJ whole genome shotgun (WGS) entry which is preliminary data.</text>
</comment>
<feature type="chain" id="PRO_5021931307" evidence="1">
    <location>
        <begin position="29"/>
        <end position="116"/>
    </location>
</feature>
<evidence type="ECO:0000256" key="1">
    <source>
        <dbReference type="SAM" id="SignalP"/>
    </source>
</evidence>
<dbReference type="Proteomes" id="UP000321386">
    <property type="component" value="Unassembled WGS sequence"/>
</dbReference>
<organism evidence="2 3">
    <name type="scientific">Cellulomonas persica</name>
    <dbReference type="NCBI Taxonomy" id="76861"/>
    <lineage>
        <taxon>Bacteria</taxon>
        <taxon>Bacillati</taxon>
        <taxon>Actinomycetota</taxon>
        <taxon>Actinomycetes</taxon>
        <taxon>Micrococcales</taxon>
        <taxon>Cellulomonadaceae</taxon>
        <taxon>Cellulomonas</taxon>
    </lineage>
</organism>
<evidence type="ECO:0000313" key="2">
    <source>
        <dbReference type="EMBL" id="GEK17661.1"/>
    </source>
</evidence>
<sequence>MKRSLRTSLVAGGLAVLAIVGTSVPASAKTITLSTMAGSCSVDGAATARGATVTNYTCTTARAGVKYYDAGGTQRTSWGSWVGQNQASVATATTTMITHRIAQGTKSGSVSGSYYF</sequence>
<evidence type="ECO:0000313" key="3">
    <source>
        <dbReference type="Proteomes" id="UP000321386"/>
    </source>
</evidence>
<feature type="signal peptide" evidence="1">
    <location>
        <begin position="1"/>
        <end position="28"/>
    </location>
</feature>
<name>A0A510UVZ0_9CELL</name>
<protein>
    <submittedName>
        <fullName evidence="2">Uncharacterized protein</fullName>
    </submittedName>
</protein>
<dbReference type="AlphaFoldDB" id="A0A510UVZ0"/>